<dbReference type="AlphaFoldDB" id="A0A8J3BGH4"/>
<comment type="caution">
    <text evidence="2">The sequence shown here is derived from an EMBL/GenBank/DDBJ whole genome shotgun (WGS) entry which is preliminary data.</text>
</comment>
<dbReference type="Pfam" id="PF13449">
    <property type="entry name" value="Phytase-like"/>
    <property type="match status" value="1"/>
</dbReference>
<name>A0A8J3BGH4_9FLAO</name>
<dbReference type="Proteomes" id="UP000612329">
    <property type="component" value="Unassembled WGS sequence"/>
</dbReference>
<evidence type="ECO:0000259" key="1">
    <source>
        <dbReference type="Pfam" id="PF13449"/>
    </source>
</evidence>
<gene>
    <name evidence="2" type="ORF">GCM10007962_03570</name>
</gene>
<dbReference type="PANTHER" id="PTHR37957:SF1">
    <property type="entry name" value="PHYTASE-LIKE DOMAIN-CONTAINING PROTEIN"/>
    <property type="match status" value="1"/>
</dbReference>
<sequence>MSNTIRYVLALLLNISFFGCKSSYLDTHNTLKVKFLSEYILPEDTTVNNVQVGGLSGIDYNNGTYYLVCDDEDNPRFYEASITVNSNQISNISIDKAVTVHDNLDVLDMESIRFDSNTNQVLITSEGDINNQKDPSLTAFDLQGNVISRFKIPEAFKANSFQKPRHNATLEGLCHSFNKKGYWIGMELPLKADGPEPQVAKTKSPVRITFIDAKTESPKRQFAYYLDPVAKKPLGDFSVNGLTDLLEYDKGIFLIIERSYSSGLGDQGNTIKLFKADAINATNTLQMASLKDVDFIPAKKELLLDFEDIRALLTNHSVDNIEGITFGPRLPNGHQTLIVVSDNNFNKLGKQLNQFILLEIEE</sequence>
<reference evidence="2" key="2">
    <citation type="submission" date="2020-09" db="EMBL/GenBank/DDBJ databases">
        <authorList>
            <person name="Sun Q."/>
            <person name="Ohkuma M."/>
        </authorList>
    </citation>
    <scope>NUCLEOTIDE SEQUENCE</scope>
    <source>
        <strain evidence="2">JCM 12862</strain>
    </source>
</reference>
<reference evidence="2" key="1">
    <citation type="journal article" date="2014" name="Int. J. Syst. Evol. Microbiol.">
        <title>Complete genome sequence of Corynebacterium casei LMG S-19264T (=DSM 44701T), isolated from a smear-ripened cheese.</title>
        <authorList>
            <consortium name="US DOE Joint Genome Institute (JGI-PGF)"/>
            <person name="Walter F."/>
            <person name="Albersmeier A."/>
            <person name="Kalinowski J."/>
            <person name="Ruckert C."/>
        </authorList>
    </citation>
    <scope>NUCLEOTIDE SEQUENCE</scope>
    <source>
        <strain evidence="2">JCM 12862</strain>
    </source>
</reference>
<keyword evidence="3" id="KW-1185">Reference proteome</keyword>
<dbReference type="EMBL" id="BMNR01000001">
    <property type="protein sequence ID" value="GGK12530.1"/>
    <property type="molecule type" value="Genomic_DNA"/>
</dbReference>
<dbReference type="PROSITE" id="PS51257">
    <property type="entry name" value="PROKAR_LIPOPROTEIN"/>
    <property type="match status" value="1"/>
</dbReference>
<evidence type="ECO:0000313" key="2">
    <source>
        <dbReference type="EMBL" id="GGK12530.1"/>
    </source>
</evidence>
<evidence type="ECO:0000313" key="3">
    <source>
        <dbReference type="Proteomes" id="UP000612329"/>
    </source>
</evidence>
<dbReference type="RefSeq" id="WP_188649557.1">
    <property type="nucleotide sequence ID" value="NZ_BMNR01000001.1"/>
</dbReference>
<proteinExistence type="predicted"/>
<protein>
    <recommendedName>
        <fullName evidence="1">Phytase-like domain-containing protein</fullName>
    </recommendedName>
</protein>
<dbReference type="InterPro" id="IPR027372">
    <property type="entry name" value="Phytase-like_dom"/>
</dbReference>
<organism evidence="2 3">
    <name type="scientific">Yeosuana aromativorans</name>
    <dbReference type="NCBI Taxonomy" id="288019"/>
    <lineage>
        <taxon>Bacteria</taxon>
        <taxon>Pseudomonadati</taxon>
        <taxon>Bacteroidota</taxon>
        <taxon>Flavobacteriia</taxon>
        <taxon>Flavobacteriales</taxon>
        <taxon>Flavobacteriaceae</taxon>
        <taxon>Yeosuana</taxon>
    </lineage>
</organism>
<feature type="domain" description="Phytase-like" evidence="1">
    <location>
        <begin position="51"/>
        <end position="345"/>
    </location>
</feature>
<dbReference type="PANTHER" id="PTHR37957">
    <property type="entry name" value="BLR7070 PROTEIN"/>
    <property type="match status" value="1"/>
</dbReference>
<accession>A0A8J3BGH4</accession>